<dbReference type="OrthoDB" id="1893065at2759"/>
<dbReference type="AlphaFoldDB" id="A0A835KJI3"/>
<gene>
    <name evidence="4" type="ORF">HU200_015326</name>
</gene>
<evidence type="ECO:0000313" key="5">
    <source>
        <dbReference type="Proteomes" id="UP000636709"/>
    </source>
</evidence>
<comment type="caution">
    <text evidence="4">The sequence shown here is derived from an EMBL/GenBank/DDBJ whole genome shotgun (WGS) entry which is preliminary data.</text>
</comment>
<evidence type="ECO:0000259" key="3">
    <source>
        <dbReference type="PROSITE" id="PS50891"/>
    </source>
</evidence>
<keyword evidence="5" id="KW-1185">Reference proteome</keyword>
<dbReference type="Proteomes" id="UP000636709">
    <property type="component" value="Unassembled WGS sequence"/>
</dbReference>
<evidence type="ECO:0000256" key="2">
    <source>
        <dbReference type="SAM" id="MobiDB-lite"/>
    </source>
</evidence>
<protein>
    <recommendedName>
        <fullName evidence="3">LOB domain-containing protein</fullName>
    </recommendedName>
</protein>
<proteinExistence type="inferred from homology"/>
<feature type="domain" description="LOB" evidence="3">
    <location>
        <begin position="13"/>
        <end position="116"/>
    </location>
</feature>
<organism evidence="4 5">
    <name type="scientific">Digitaria exilis</name>
    <dbReference type="NCBI Taxonomy" id="1010633"/>
    <lineage>
        <taxon>Eukaryota</taxon>
        <taxon>Viridiplantae</taxon>
        <taxon>Streptophyta</taxon>
        <taxon>Embryophyta</taxon>
        <taxon>Tracheophyta</taxon>
        <taxon>Spermatophyta</taxon>
        <taxon>Magnoliopsida</taxon>
        <taxon>Liliopsida</taxon>
        <taxon>Poales</taxon>
        <taxon>Poaceae</taxon>
        <taxon>PACMAD clade</taxon>
        <taxon>Panicoideae</taxon>
        <taxon>Panicodae</taxon>
        <taxon>Paniceae</taxon>
        <taxon>Anthephorinae</taxon>
        <taxon>Digitaria</taxon>
    </lineage>
</organism>
<name>A0A835KJI3_9POAL</name>
<dbReference type="PANTHER" id="PTHR31301">
    <property type="entry name" value="LOB DOMAIN-CONTAINING PROTEIN 4-RELATED"/>
    <property type="match status" value="1"/>
</dbReference>
<feature type="region of interest" description="Disordered" evidence="2">
    <location>
        <begin position="124"/>
        <end position="171"/>
    </location>
</feature>
<accession>A0A835KJI3</accession>
<dbReference type="PROSITE" id="PS50891">
    <property type="entry name" value="LOB"/>
    <property type="match status" value="1"/>
</dbReference>
<feature type="compositionally biased region" description="Low complexity" evidence="2">
    <location>
        <begin position="124"/>
        <end position="144"/>
    </location>
</feature>
<dbReference type="PANTHER" id="PTHR31301:SF169">
    <property type="entry name" value="LOB DOMAIN-CONTAINING PROTEIN 27"/>
    <property type="match status" value="1"/>
</dbReference>
<comment type="similarity">
    <text evidence="1">Belongs to the LOB domain-containing protein family.</text>
</comment>
<evidence type="ECO:0000256" key="1">
    <source>
        <dbReference type="ARBA" id="ARBA00005474"/>
    </source>
</evidence>
<feature type="region of interest" description="Disordered" evidence="2">
    <location>
        <begin position="280"/>
        <end position="313"/>
    </location>
</feature>
<sequence>MAAAGSGAGSSAAACAACKYQRRRCTRDCPLAEFFPHDRPRVFRNAHRLFGVANILRTLARAGPDPERRREAMHCIIYESQAWEINPSTGCLPLIRDLQLQVRQADLDLRRVYAAIHAFRSSATAAAAPDSDAGDLSVPSSSSTPPSPPFQLLQPVTTGNNNDGDEEEITAEAYGGGGGLLPPFMFCGDGYQQQMMTSAAAASDDDGSNIPLQMQPWTTMMQPPSQDDDGMASAAAAVADMAGKLATPQLPPQQDDRFLVDATTMAPRSEHLQLQQLIPVQPGGLDDDDDDDMNYFAHDGMDDDSEMAPESTR</sequence>
<dbReference type="EMBL" id="JACEFO010001603">
    <property type="protein sequence ID" value="KAF8732974.1"/>
    <property type="molecule type" value="Genomic_DNA"/>
</dbReference>
<reference evidence="4" key="1">
    <citation type="submission" date="2020-07" db="EMBL/GenBank/DDBJ databases">
        <title>Genome sequence and genetic diversity analysis of an under-domesticated orphan crop, white fonio (Digitaria exilis).</title>
        <authorList>
            <person name="Bennetzen J.L."/>
            <person name="Chen S."/>
            <person name="Ma X."/>
            <person name="Wang X."/>
            <person name="Yssel A.E.J."/>
            <person name="Chaluvadi S.R."/>
            <person name="Johnson M."/>
            <person name="Gangashetty P."/>
            <person name="Hamidou F."/>
            <person name="Sanogo M.D."/>
            <person name="Zwaenepoel A."/>
            <person name="Wallace J."/>
            <person name="Van De Peer Y."/>
            <person name="Van Deynze A."/>
        </authorList>
    </citation>
    <scope>NUCLEOTIDE SEQUENCE</scope>
    <source>
        <tissue evidence="4">Leaves</tissue>
    </source>
</reference>
<evidence type="ECO:0000313" key="4">
    <source>
        <dbReference type="EMBL" id="KAF8732974.1"/>
    </source>
</evidence>
<dbReference type="InterPro" id="IPR004883">
    <property type="entry name" value="LOB"/>
</dbReference>
<dbReference type="Pfam" id="PF03195">
    <property type="entry name" value="LOB"/>
    <property type="match status" value="1"/>
</dbReference>